<evidence type="ECO:0000256" key="3">
    <source>
        <dbReference type="PROSITE-ProRule" id="PRU01331"/>
    </source>
</evidence>
<accession>A0ABT2J7R2</accession>
<protein>
    <submittedName>
        <fullName evidence="6">Glutamine synthetase</fullName>
    </submittedName>
</protein>
<dbReference type="SMART" id="SM01230">
    <property type="entry name" value="Gln-synt_C"/>
    <property type="match status" value="1"/>
</dbReference>
<evidence type="ECO:0000313" key="6">
    <source>
        <dbReference type="EMBL" id="MCT2583895.1"/>
    </source>
</evidence>
<dbReference type="Proteomes" id="UP001156441">
    <property type="component" value="Unassembled WGS sequence"/>
</dbReference>
<dbReference type="Gene3D" id="3.10.20.70">
    <property type="entry name" value="Glutamine synthetase, N-terminal domain"/>
    <property type="match status" value="1"/>
</dbReference>
<dbReference type="InterPro" id="IPR036651">
    <property type="entry name" value="Gln_synt_N_sf"/>
</dbReference>
<sequence length="428" mass="45184">MIDHQRPRGPRTLAARAAPDLAAALRSDVGSGTVRSLTLLVPDPHARFAAVTLGARFFVDTVLADGYGVCSYVFAWDPAREPVAAPVFEPYTATYGDLRMRPDLATLAPLPGEPGSWLVVCDVEWPDGRPVPIAPRTALRDQLTAAEAAGLVPSVGIEHEVTFTDPSGTPLTPGGLDYATLDPLRGLLAAVESDVDAAGLGVESRRGECHPGQYESVLGHRDALAACDDAMLQQLVIRRAAAAHGVRAGYLAAERPGTGGSCHVHLSLSDADALDHFVAGVLHAAPDLTAIWAPTWNSYVRLRTAPFAPRELRAGADDRTAALRIVGRGDSRRVEVRLAGADAQVHLVVAAILAAGRHGVRESLSVPAGARLHDTPWAARHALAGSALARALLGDAMVDARVALLDEELATGLDSVSDWQRTRGDLRR</sequence>
<dbReference type="PANTHER" id="PTHR43785">
    <property type="entry name" value="GAMMA-GLUTAMYLPUTRESCINE SYNTHETASE"/>
    <property type="match status" value="1"/>
</dbReference>
<dbReference type="PANTHER" id="PTHR43785:SF12">
    <property type="entry name" value="TYPE-1 GLUTAMINE SYNTHETASE 2"/>
    <property type="match status" value="1"/>
</dbReference>
<dbReference type="Gene3D" id="3.30.590.10">
    <property type="entry name" value="Glutamine synthetase/guanido kinase, catalytic domain"/>
    <property type="match status" value="1"/>
</dbReference>
<evidence type="ECO:0000313" key="7">
    <source>
        <dbReference type="Proteomes" id="UP001156441"/>
    </source>
</evidence>
<keyword evidence="2" id="KW-0436">Ligase</keyword>
<dbReference type="EMBL" id="JAFFZE010000010">
    <property type="protein sequence ID" value="MCT2583895.1"/>
    <property type="molecule type" value="Genomic_DNA"/>
</dbReference>
<gene>
    <name evidence="6" type="ORF">JT362_12270</name>
</gene>
<evidence type="ECO:0000256" key="1">
    <source>
        <dbReference type="ARBA" id="ARBA00009897"/>
    </source>
</evidence>
<dbReference type="Pfam" id="PF00120">
    <property type="entry name" value="Gln-synt_C"/>
    <property type="match status" value="1"/>
</dbReference>
<dbReference type="PROSITE" id="PS51987">
    <property type="entry name" value="GS_CATALYTIC"/>
    <property type="match status" value="1"/>
</dbReference>
<reference evidence="6 7" key="1">
    <citation type="submission" date="2021-02" db="EMBL/GenBank/DDBJ databases">
        <title>Actinophytocola xerophila sp. nov., isolated from soil of cotton cropping field.</title>
        <authorList>
            <person name="Huang R."/>
            <person name="Chen X."/>
            <person name="Ge X."/>
            <person name="Liu W."/>
        </authorList>
    </citation>
    <scope>NUCLEOTIDE SEQUENCE [LARGE SCALE GENOMIC DNA]</scope>
    <source>
        <strain evidence="6 7">S1-96</strain>
    </source>
</reference>
<comment type="caution">
    <text evidence="6">The sequence shown here is derived from an EMBL/GenBank/DDBJ whole genome shotgun (WGS) entry which is preliminary data.</text>
</comment>
<evidence type="ECO:0000256" key="4">
    <source>
        <dbReference type="RuleBase" id="RU000384"/>
    </source>
</evidence>
<comment type="similarity">
    <text evidence="1 3 4">Belongs to the glutamine synthetase family.</text>
</comment>
<dbReference type="SUPFAM" id="SSF55931">
    <property type="entry name" value="Glutamine synthetase/guanido kinase"/>
    <property type="match status" value="1"/>
</dbReference>
<dbReference type="SUPFAM" id="SSF54368">
    <property type="entry name" value="Glutamine synthetase, N-terminal domain"/>
    <property type="match status" value="1"/>
</dbReference>
<evidence type="ECO:0000259" key="5">
    <source>
        <dbReference type="PROSITE" id="PS51987"/>
    </source>
</evidence>
<dbReference type="InterPro" id="IPR008146">
    <property type="entry name" value="Gln_synth_cat_dom"/>
</dbReference>
<dbReference type="InterPro" id="IPR014746">
    <property type="entry name" value="Gln_synth/guanido_kin_cat_dom"/>
</dbReference>
<feature type="domain" description="GS catalytic" evidence="5">
    <location>
        <begin position="135"/>
        <end position="428"/>
    </location>
</feature>
<evidence type="ECO:0000256" key="2">
    <source>
        <dbReference type="ARBA" id="ARBA00022598"/>
    </source>
</evidence>
<name>A0ABT2J7R2_9PSEU</name>
<keyword evidence="7" id="KW-1185">Reference proteome</keyword>
<proteinExistence type="inferred from homology"/>
<organism evidence="6 7">
    <name type="scientific">Actinophytocola gossypii</name>
    <dbReference type="NCBI Taxonomy" id="2812003"/>
    <lineage>
        <taxon>Bacteria</taxon>
        <taxon>Bacillati</taxon>
        <taxon>Actinomycetota</taxon>
        <taxon>Actinomycetes</taxon>
        <taxon>Pseudonocardiales</taxon>
        <taxon>Pseudonocardiaceae</taxon>
    </lineage>
</organism>